<evidence type="ECO:0000256" key="2">
    <source>
        <dbReference type="SAM" id="SignalP"/>
    </source>
</evidence>
<reference evidence="3 4" key="1">
    <citation type="journal article" date="2016" name="PLoS ONE">
        <title>Sequence Assembly of Yarrowia lipolytica Strain W29/CLIB89 Shows Transposable Element Diversity.</title>
        <authorList>
            <person name="Magnan C."/>
            <person name="Yu J."/>
            <person name="Chang I."/>
            <person name="Jahn E."/>
            <person name="Kanomata Y."/>
            <person name="Wu J."/>
            <person name="Zeller M."/>
            <person name="Oakes M."/>
            <person name="Baldi P."/>
            <person name="Sandmeyer S."/>
        </authorList>
    </citation>
    <scope>NUCLEOTIDE SEQUENCE [LARGE SCALE GENOMIC DNA]</scope>
    <source>
        <strain evidence="4">CLIB89(W29)</strain>
    </source>
</reference>
<dbReference type="InterPro" id="IPR050645">
    <property type="entry name" value="Histidine_acid_phosphatase"/>
</dbReference>
<dbReference type="GeneID" id="2912776"/>
<proteinExistence type="inferred from homology"/>
<evidence type="ECO:0000313" key="3">
    <source>
        <dbReference type="EMBL" id="AOW06024.1"/>
    </source>
</evidence>
<dbReference type="PANTHER" id="PTHR11567:SF195">
    <property type="entry name" value="ACID PHOSPHATASE, PUTATIVE (AFU_ORTHOLOGUE AFUA_3G14570)-RELATED"/>
    <property type="match status" value="1"/>
</dbReference>
<organism evidence="3 4">
    <name type="scientific">Yarrowia lipolytica</name>
    <name type="common">Candida lipolytica</name>
    <dbReference type="NCBI Taxonomy" id="4952"/>
    <lineage>
        <taxon>Eukaryota</taxon>
        <taxon>Fungi</taxon>
        <taxon>Dikarya</taxon>
        <taxon>Ascomycota</taxon>
        <taxon>Saccharomycotina</taxon>
        <taxon>Dipodascomycetes</taxon>
        <taxon>Dipodascales</taxon>
        <taxon>Dipodascales incertae sedis</taxon>
        <taxon>Yarrowia</taxon>
    </lineage>
</organism>
<dbReference type="OMA" id="RHNIAHD"/>
<feature type="signal peptide" evidence="2">
    <location>
        <begin position="1"/>
        <end position="19"/>
    </location>
</feature>
<dbReference type="InterPro" id="IPR000560">
    <property type="entry name" value="His_Pase_clade-2"/>
</dbReference>
<gene>
    <name evidence="3" type="ORF">YALI1_E32077g</name>
</gene>
<dbReference type="GO" id="GO:0016791">
    <property type="term" value="F:phosphatase activity"/>
    <property type="evidence" value="ECO:0007669"/>
    <property type="project" value="TreeGrafter"/>
</dbReference>
<keyword evidence="2" id="KW-0732">Signal</keyword>
<dbReference type="VEuPathDB" id="FungiDB:YALI0_E27115g"/>
<dbReference type="Pfam" id="PF00328">
    <property type="entry name" value="His_Phos_2"/>
    <property type="match status" value="1"/>
</dbReference>
<dbReference type="KEGG" id="yli:2912776"/>
<evidence type="ECO:0000256" key="1">
    <source>
        <dbReference type="ARBA" id="ARBA00005375"/>
    </source>
</evidence>
<dbReference type="eggNOG" id="KOG3672">
    <property type="taxonomic scope" value="Eukaryota"/>
</dbReference>
<name>A0A1D8NK62_YARLL</name>
<evidence type="ECO:0000313" key="4">
    <source>
        <dbReference type="Proteomes" id="UP000182444"/>
    </source>
</evidence>
<dbReference type="PANTHER" id="PTHR11567">
    <property type="entry name" value="ACID PHOSPHATASE-RELATED"/>
    <property type="match status" value="1"/>
</dbReference>
<dbReference type="RefSeq" id="XP_504453.3">
    <property type="nucleotide sequence ID" value="XM_504453.3"/>
</dbReference>
<dbReference type="EMBL" id="CP017557">
    <property type="protein sequence ID" value="AOW06024.1"/>
    <property type="molecule type" value="Genomic_DNA"/>
</dbReference>
<dbReference type="Proteomes" id="UP000182444">
    <property type="component" value="Chromosome 1E"/>
</dbReference>
<dbReference type="SUPFAM" id="SSF53254">
    <property type="entry name" value="Phosphoglycerate mutase-like"/>
    <property type="match status" value="1"/>
</dbReference>
<comment type="similarity">
    <text evidence="1">Belongs to the histidine acid phosphatase family.</text>
</comment>
<sequence>MWSLIFVVISPALAWNTNATDTLYPEEVPTKPYYQGYQLPVGSKHATPRNIEYGGYNYCSMPHPHIDTYELPAAILNGSVRGSMAGLTYIQRHQKRTSYHTYQDEDIRYDCSELVPFLFGENRDSTGLLNAAIPVHDYVYTPDSNPYVSSGYVPHGSCQFPQLTIGGLEDGFQHGRDLWNVYGDKMGIIPAVPSLDHIWLRRSNKDLTAQTAGGVLRGLWPNHNETLPIHQQRAEVDTIGSNYPCEKRDKLKKDLKKTDIWKEHDEFMVPVLDELHKTVFGESDYKYEKWSDTFQSRLCNGYPLPCANSTSCASGNAAAQVFSGEDWEFYQQYIADPNAAEYARLKVGLLVGEIIDQLKETVYNHSSVVYRHYFAHDGDLAPMATTLGLQTMKQPGMGINIAVELWKVEAVDDNESEQIPLPPITNQNEHYVRVLWAGAPIRSKLGNLEWIKFDEFVDLWSKSVPIDIVEECKVTK</sequence>
<dbReference type="VEuPathDB" id="FungiDB:YALI1_E32077g"/>
<dbReference type="InterPro" id="IPR029033">
    <property type="entry name" value="His_PPase_superfam"/>
</dbReference>
<protein>
    <recommendedName>
        <fullName evidence="5">Histidine phosphatase superfamily</fullName>
    </recommendedName>
</protein>
<evidence type="ECO:0008006" key="5">
    <source>
        <dbReference type="Google" id="ProtNLM"/>
    </source>
</evidence>
<accession>A0A1D8NK62</accession>
<dbReference type="Gene3D" id="3.40.50.1240">
    <property type="entry name" value="Phosphoglycerate mutase-like"/>
    <property type="match status" value="1"/>
</dbReference>
<feature type="chain" id="PRO_5030026699" description="Histidine phosphatase superfamily" evidence="2">
    <location>
        <begin position="20"/>
        <end position="476"/>
    </location>
</feature>
<dbReference type="AlphaFoldDB" id="A0A1D8NK62"/>